<name>D2VMC6_NAEGR</name>
<dbReference type="Proteomes" id="UP000006671">
    <property type="component" value="Unassembled WGS sequence"/>
</dbReference>
<dbReference type="OMA" id="FVDGMCL"/>
<evidence type="ECO:0000313" key="1">
    <source>
        <dbReference type="EMBL" id="EFC41964.1"/>
    </source>
</evidence>
<organism evidence="2">
    <name type="scientific">Naegleria gruberi</name>
    <name type="common">Amoeba</name>
    <dbReference type="NCBI Taxonomy" id="5762"/>
    <lineage>
        <taxon>Eukaryota</taxon>
        <taxon>Discoba</taxon>
        <taxon>Heterolobosea</taxon>
        <taxon>Tetramitia</taxon>
        <taxon>Eutetramitia</taxon>
        <taxon>Vahlkampfiidae</taxon>
        <taxon>Naegleria</taxon>
    </lineage>
</organism>
<evidence type="ECO:0000313" key="2">
    <source>
        <dbReference type="Proteomes" id="UP000006671"/>
    </source>
</evidence>
<dbReference type="InParanoid" id="D2VMC6"/>
<keyword evidence="2" id="KW-1185">Reference proteome</keyword>
<gene>
    <name evidence="1" type="ORF">NAEGRDRAFT_70086</name>
</gene>
<dbReference type="OrthoDB" id="10493685at2759"/>
<dbReference type="GeneID" id="8862659"/>
<sequence>MRFLDNKVDSPSIRNVMKLSRDDLRANLFPDFVTPTFSQEEEMMIDEWIKRTVRYFFHHHNNSKNKDDVLYVFVDGMCLNSNESVKSFETLCKGIGVDEKGEDETVKEIVQLTTTMDLPGIQSSNNTGAQVPDDHVSCEKLTRVINEQLINVESKIKKLASFYCVEVERDESDCKEAIEEMKDSHPAKQSRNYDKTKQEFTRLDEKYTKTINYKFVYNREDKLEEIVNDLTEWIRQND</sequence>
<dbReference type="EMBL" id="GG738882">
    <property type="protein sequence ID" value="EFC41964.1"/>
    <property type="molecule type" value="Genomic_DNA"/>
</dbReference>
<accession>D2VMC6</accession>
<protein>
    <submittedName>
        <fullName evidence="1">Predicted protein</fullName>
    </submittedName>
</protein>
<dbReference type="VEuPathDB" id="AmoebaDB:NAEGRDRAFT_70086"/>
<dbReference type="RefSeq" id="XP_002674708.1">
    <property type="nucleotide sequence ID" value="XM_002674662.1"/>
</dbReference>
<dbReference type="KEGG" id="ngr:NAEGRDRAFT_70086"/>
<proteinExistence type="predicted"/>
<dbReference type="AlphaFoldDB" id="D2VMC6"/>
<reference evidence="1 2" key="1">
    <citation type="journal article" date="2010" name="Cell">
        <title>The genome of Naegleria gruberi illuminates early eukaryotic versatility.</title>
        <authorList>
            <person name="Fritz-Laylin L.K."/>
            <person name="Prochnik S.E."/>
            <person name="Ginger M.L."/>
            <person name="Dacks J.B."/>
            <person name="Carpenter M.L."/>
            <person name="Field M.C."/>
            <person name="Kuo A."/>
            <person name="Paredez A."/>
            <person name="Chapman J."/>
            <person name="Pham J."/>
            <person name="Shu S."/>
            <person name="Neupane R."/>
            <person name="Cipriano M."/>
            <person name="Mancuso J."/>
            <person name="Tu H."/>
            <person name="Salamov A."/>
            <person name="Lindquist E."/>
            <person name="Shapiro H."/>
            <person name="Lucas S."/>
            <person name="Grigoriev I.V."/>
            <person name="Cande W.Z."/>
            <person name="Fulton C."/>
            <person name="Rokhsar D.S."/>
            <person name="Dawson S.C."/>
        </authorList>
    </citation>
    <scope>NUCLEOTIDE SEQUENCE [LARGE SCALE GENOMIC DNA]</scope>
    <source>
        <strain evidence="1 2">NEG-M</strain>
    </source>
</reference>